<sequence length="62" mass="7016">VVSELIYKSPIGPLTIFIYNRKVVRIKWGSPEKNAGKHQSNVYVDKITKSLNDYFSGKTSSL</sequence>
<dbReference type="EMBL" id="UINC01092050">
    <property type="protein sequence ID" value="SVC45312.1"/>
    <property type="molecule type" value="Genomic_DNA"/>
</dbReference>
<reference evidence="2" key="1">
    <citation type="submission" date="2018-05" db="EMBL/GenBank/DDBJ databases">
        <authorList>
            <person name="Lanie J.A."/>
            <person name="Ng W.-L."/>
            <person name="Kazmierczak K.M."/>
            <person name="Andrzejewski T.M."/>
            <person name="Davidsen T.M."/>
            <person name="Wayne K.J."/>
            <person name="Tettelin H."/>
            <person name="Glass J.I."/>
            <person name="Rusch D."/>
            <person name="Podicherti R."/>
            <person name="Tsui H.-C.T."/>
            <person name="Winkler M.E."/>
        </authorList>
    </citation>
    <scope>NUCLEOTIDE SEQUENCE</scope>
</reference>
<dbReference type="GO" id="GO:0006281">
    <property type="term" value="P:DNA repair"/>
    <property type="evidence" value="ECO:0007669"/>
    <property type="project" value="InterPro"/>
</dbReference>
<dbReference type="Pfam" id="PF02870">
    <property type="entry name" value="Methyltransf_1N"/>
    <property type="match status" value="1"/>
</dbReference>
<dbReference type="SUPFAM" id="SSF53155">
    <property type="entry name" value="Methylated DNA-protein cysteine methyltransferase domain"/>
    <property type="match status" value="1"/>
</dbReference>
<feature type="non-terminal residue" evidence="2">
    <location>
        <position position="1"/>
    </location>
</feature>
<name>A0A382MCZ3_9ZZZZ</name>
<evidence type="ECO:0000259" key="1">
    <source>
        <dbReference type="Pfam" id="PF02870"/>
    </source>
</evidence>
<gene>
    <name evidence="2" type="ORF">METZ01_LOCUS298166</name>
</gene>
<accession>A0A382MCZ3</accession>
<dbReference type="InterPro" id="IPR008332">
    <property type="entry name" value="MethylG_MeTrfase_N"/>
</dbReference>
<feature type="domain" description="Methylguanine DNA methyltransferase ribonuclease-like" evidence="1">
    <location>
        <begin position="6"/>
        <end position="60"/>
    </location>
</feature>
<organism evidence="2">
    <name type="scientific">marine metagenome</name>
    <dbReference type="NCBI Taxonomy" id="408172"/>
    <lineage>
        <taxon>unclassified sequences</taxon>
        <taxon>metagenomes</taxon>
        <taxon>ecological metagenomes</taxon>
    </lineage>
</organism>
<protein>
    <recommendedName>
        <fullName evidence="1">Methylguanine DNA methyltransferase ribonuclease-like domain-containing protein</fullName>
    </recommendedName>
</protein>
<dbReference type="InterPro" id="IPR036631">
    <property type="entry name" value="MGMT_N_sf"/>
</dbReference>
<evidence type="ECO:0000313" key="2">
    <source>
        <dbReference type="EMBL" id="SVC45312.1"/>
    </source>
</evidence>
<proteinExistence type="predicted"/>
<feature type="non-terminal residue" evidence="2">
    <location>
        <position position="62"/>
    </location>
</feature>
<dbReference type="AlphaFoldDB" id="A0A382MCZ3"/>
<dbReference type="GO" id="GO:0003908">
    <property type="term" value="F:methylated-DNA-[protein]-cysteine S-methyltransferase activity"/>
    <property type="evidence" value="ECO:0007669"/>
    <property type="project" value="InterPro"/>
</dbReference>
<dbReference type="Gene3D" id="3.30.160.70">
    <property type="entry name" value="Methylated DNA-protein cysteine methyltransferase domain"/>
    <property type="match status" value="1"/>
</dbReference>